<reference evidence="2" key="1">
    <citation type="submission" date="2022-11" db="UniProtKB">
        <authorList>
            <consortium name="WormBaseParasite"/>
        </authorList>
    </citation>
    <scope>IDENTIFICATION</scope>
</reference>
<sequence>MNRQRANNQRPQNIDPFRRVNQMECDIHFRENNCNEFMVKIVKRLFPRAALLLSYEWLDVERLEEARQIYFHYFGNDSGEDDRGIAEDAVKQRLEEARQIYLHYFCFESDAGEDDRGIAEDAVKRALSKCRNYERQKIYNLRQRYVCITPQYQFFYYRRQRIPPYGLIPEADPDFEENDMGGGRNYYVDPLGNLRVPRIFGERQYLILIKKTRENITIFLLHPRRNRNFINEIFVRTLRNV</sequence>
<accession>A0AC34GDK8</accession>
<evidence type="ECO:0000313" key="1">
    <source>
        <dbReference type="Proteomes" id="UP000887579"/>
    </source>
</evidence>
<protein>
    <submittedName>
        <fullName evidence="2">Uncharacterized protein</fullName>
    </submittedName>
</protein>
<dbReference type="WBParaSite" id="ES5_v2.g27843.t1">
    <property type="protein sequence ID" value="ES5_v2.g27843.t1"/>
    <property type="gene ID" value="ES5_v2.g27843"/>
</dbReference>
<proteinExistence type="predicted"/>
<name>A0AC34GDK8_9BILA</name>
<evidence type="ECO:0000313" key="2">
    <source>
        <dbReference type="WBParaSite" id="ES5_v2.g27843.t1"/>
    </source>
</evidence>
<organism evidence="1 2">
    <name type="scientific">Panagrolaimus sp. ES5</name>
    <dbReference type="NCBI Taxonomy" id="591445"/>
    <lineage>
        <taxon>Eukaryota</taxon>
        <taxon>Metazoa</taxon>
        <taxon>Ecdysozoa</taxon>
        <taxon>Nematoda</taxon>
        <taxon>Chromadorea</taxon>
        <taxon>Rhabditida</taxon>
        <taxon>Tylenchina</taxon>
        <taxon>Panagrolaimomorpha</taxon>
        <taxon>Panagrolaimoidea</taxon>
        <taxon>Panagrolaimidae</taxon>
        <taxon>Panagrolaimus</taxon>
    </lineage>
</organism>
<dbReference type="Proteomes" id="UP000887579">
    <property type="component" value="Unplaced"/>
</dbReference>